<sequence length="85" mass="9155">MVGGSGRRSCTWAPPGVGPLLRGRLTERKKASRSRMGESSWGTNTEVMGALKKMGMGKKGTKGGKKDLATDICRRSDRYGIDQPV</sequence>
<proteinExistence type="predicted"/>
<evidence type="ECO:0000313" key="3">
    <source>
        <dbReference type="EMBL" id="BAD87748.1"/>
    </source>
</evidence>
<reference evidence="4" key="3">
    <citation type="journal article" date="2008" name="Nucleic Acids Res.">
        <title>The rice annotation project database (RAP-DB): 2008 update.</title>
        <authorList>
            <consortium name="The rice annotation project (RAP)"/>
        </authorList>
    </citation>
    <scope>GENOME REANNOTATION</scope>
    <source>
        <strain evidence="4">cv. Nipponbare</strain>
    </source>
</reference>
<evidence type="ECO:0000256" key="1">
    <source>
        <dbReference type="SAM" id="MobiDB-lite"/>
    </source>
</evidence>
<evidence type="ECO:0000313" key="4">
    <source>
        <dbReference type="Proteomes" id="UP000000763"/>
    </source>
</evidence>
<dbReference type="EMBL" id="AP003288">
    <property type="protein sequence ID" value="BAD87390.1"/>
    <property type="molecule type" value="Genomic_DNA"/>
</dbReference>
<name>Q5JLA9_ORYSJ</name>
<gene>
    <name evidence="3" type="ORF">P0480C01.1</name>
    <name evidence="2" type="ORF">P0683B11.26</name>
</gene>
<protein>
    <submittedName>
        <fullName evidence="2">Uncharacterized protein</fullName>
    </submittedName>
</protein>
<dbReference type="Proteomes" id="UP000817658">
    <property type="component" value="Chromosome 1"/>
</dbReference>
<organism evidence="2">
    <name type="scientific">Oryza sativa subsp. japonica</name>
    <name type="common">Rice</name>
    <dbReference type="NCBI Taxonomy" id="39947"/>
    <lineage>
        <taxon>Eukaryota</taxon>
        <taxon>Viridiplantae</taxon>
        <taxon>Streptophyta</taxon>
        <taxon>Embryophyta</taxon>
        <taxon>Tracheophyta</taxon>
        <taxon>Spermatophyta</taxon>
        <taxon>Magnoliopsida</taxon>
        <taxon>Liliopsida</taxon>
        <taxon>Poales</taxon>
        <taxon>Poaceae</taxon>
        <taxon>BOP clade</taxon>
        <taxon>Oryzoideae</taxon>
        <taxon>Oryzeae</taxon>
        <taxon>Oryzinae</taxon>
        <taxon>Oryza</taxon>
        <taxon>Oryza sativa</taxon>
    </lineage>
</organism>
<dbReference type="EMBL" id="AP003453">
    <property type="protein sequence ID" value="BAD87748.1"/>
    <property type="molecule type" value="Genomic_DNA"/>
</dbReference>
<accession>Q5JMC3</accession>
<evidence type="ECO:0000313" key="2">
    <source>
        <dbReference type="EMBL" id="BAD87390.1"/>
    </source>
</evidence>
<feature type="region of interest" description="Disordered" evidence="1">
    <location>
        <begin position="1"/>
        <end position="46"/>
    </location>
</feature>
<dbReference type="AlphaFoldDB" id="Q5JLA9"/>
<reference evidence="4" key="2">
    <citation type="journal article" date="2005" name="Nature">
        <title>The map-based sequence of the rice genome.</title>
        <authorList>
            <consortium name="International rice genome sequencing project (IRGSP)"/>
            <person name="Matsumoto T."/>
            <person name="Wu J."/>
            <person name="Kanamori H."/>
            <person name="Katayose Y."/>
            <person name="Fujisawa M."/>
            <person name="Namiki N."/>
            <person name="Mizuno H."/>
            <person name="Yamamoto K."/>
            <person name="Antonio B.A."/>
            <person name="Baba T."/>
            <person name="Sakata K."/>
            <person name="Nagamura Y."/>
            <person name="Aoki H."/>
            <person name="Arikawa K."/>
            <person name="Arita K."/>
            <person name="Bito T."/>
            <person name="Chiden Y."/>
            <person name="Fujitsuka N."/>
            <person name="Fukunaka R."/>
            <person name="Hamada M."/>
            <person name="Harada C."/>
            <person name="Hayashi A."/>
            <person name="Hijishita S."/>
            <person name="Honda M."/>
            <person name="Hosokawa S."/>
            <person name="Ichikawa Y."/>
            <person name="Idonuma A."/>
            <person name="Iijima M."/>
            <person name="Ikeda M."/>
            <person name="Ikeno M."/>
            <person name="Ito K."/>
            <person name="Ito S."/>
            <person name="Ito T."/>
            <person name="Ito Y."/>
            <person name="Ito Y."/>
            <person name="Iwabuchi A."/>
            <person name="Kamiya K."/>
            <person name="Karasawa W."/>
            <person name="Kurita K."/>
            <person name="Katagiri S."/>
            <person name="Kikuta A."/>
            <person name="Kobayashi H."/>
            <person name="Kobayashi N."/>
            <person name="Machita K."/>
            <person name="Maehara T."/>
            <person name="Masukawa M."/>
            <person name="Mizubayashi T."/>
            <person name="Mukai Y."/>
            <person name="Nagasaki H."/>
            <person name="Nagata Y."/>
            <person name="Naito S."/>
            <person name="Nakashima M."/>
            <person name="Nakama Y."/>
            <person name="Nakamichi Y."/>
            <person name="Nakamura M."/>
            <person name="Meguro A."/>
            <person name="Negishi M."/>
            <person name="Ohta I."/>
            <person name="Ohta T."/>
            <person name="Okamoto M."/>
            <person name="Ono N."/>
            <person name="Saji S."/>
            <person name="Sakaguchi M."/>
            <person name="Sakai K."/>
            <person name="Shibata M."/>
            <person name="Shimokawa T."/>
            <person name="Song J."/>
            <person name="Takazaki Y."/>
            <person name="Terasawa K."/>
            <person name="Tsugane M."/>
            <person name="Tsuji K."/>
            <person name="Ueda S."/>
            <person name="Waki K."/>
            <person name="Yamagata H."/>
            <person name="Yamamoto M."/>
            <person name="Yamamoto S."/>
            <person name="Yamane H."/>
            <person name="Yoshiki S."/>
            <person name="Yoshihara R."/>
            <person name="Yukawa K."/>
            <person name="Zhong H."/>
            <person name="Yano M."/>
            <person name="Yuan Q."/>
            <person name="Ouyang S."/>
            <person name="Liu J."/>
            <person name="Jones K.M."/>
            <person name="Gansberger K."/>
            <person name="Moffat K."/>
            <person name="Hill J."/>
            <person name="Bera J."/>
            <person name="Fadrosh D."/>
            <person name="Jin S."/>
            <person name="Johri S."/>
            <person name="Kim M."/>
            <person name="Overton L."/>
            <person name="Reardon M."/>
            <person name="Tsitrin T."/>
            <person name="Vuong H."/>
            <person name="Weaver B."/>
            <person name="Ciecko A."/>
            <person name="Tallon L."/>
            <person name="Jackson J."/>
            <person name="Pai G."/>
            <person name="Aken S.V."/>
            <person name="Utterback T."/>
            <person name="Reidmuller S."/>
            <person name="Feldblyum T."/>
            <person name="Hsiao J."/>
            <person name="Zismann V."/>
            <person name="Iobst S."/>
            <person name="de Vazeille A.R."/>
            <person name="Buell C.R."/>
            <person name="Ying K."/>
            <person name="Li Y."/>
            <person name="Lu T."/>
            <person name="Huang Y."/>
            <person name="Zhao Q."/>
            <person name="Feng Q."/>
            <person name="Zhang L."/>
            <person name="Zhu J."/>
            <person name="Weng Q."/>
            <person name="Mu J."/>
            <person name="Lu Y."/>
            <person name="Fan D."/>
            <person name="Liu Y."/>
            <person name="Guan J."/>
            <person name="Zhang Y."/>
            <person name="Yu S."/>
            <person name="Liu X."/>
            <person name="Zhang Y."/>
            <person name="Hong G."/>
            <person name="Han B."/>
            <person name="Choisne N."/>
            <person name="Demange N."/>
            <person name="Orjeda G."/>
            <person name="Samain S."/>
            <person name="Cattolico L."/>
            <person name="Pelletier E."/>
            <person name="Couloux A."/>
            <person name="Segurens B."/>
            <person name="Wincker P."/>
            <person name="D'Hont A."/>
            <person name="Scarpelli C."/>
            <person name="Weissenbach J."/>
            <person name="Salanoubat M."/>
            <person name="Quetier F."/>
            <person name="Yu Y."/>
            <person name="Kim H.R."/>
            <person name="Rambo T."/>
            <person name="Currie J."/>
            <person name="Collura K."/>
            <person name="Luo M."/>
            <person name="Yang T."/>
            <person name="Ammiraju J.S.S."/>
            <person name="Engler F."/>
            <person name="Soderlund C."/>
            <person name="Wing R.A."/>
            <person name="Palmer L.E."/>
            <person name="de la Bastide M."/>
            <person name="Spiegel L."/>
            <person name="Nascimento L."/>
            <person name="Zutavern T."/>
            <person name="O'Shaughnessy A."/>
            <person name="Dike S."/>
            <person name="Dedhia N."/>
            <person name="Preston R."/>
            <person name="Balija V."/>
            <person name="McCombie W.R."/>
            <person name="Chow T."/>
            <person name="Chen H."/>
            <person name="Chung M."/>
            <person name="Chen C."/>
            <person name="Shaw J."/>
            <person name="Wu H."/>
            <person name="Hsiao K."/>
            <person name="Chao Y."/>
            <person name="Chu M."/>
            <person name="Cheng C."/>
            <person name="Hour A."/>
            <person name="Lee P."/>
            <person name="Lin S."/>
            <person name="Lin Y."/>
            <person name="Liou J."/>
            <person name="Liu S."/>
            <person name="Hsing Y."/>
            <person name="Raghuvanshi S."/>
            <person name="Mohanty A."/>
            <person name="Bharti A.K."/>
            <person name="Gaur A."/>
            <person name="Gupta V."/>
            <person name="Kumar D."/>
            <person name="Ravi V."/>
            <person name="Vij S."/>
            <person name="Kapur A."/>
            <person name="Khurana P."/>
            <person name="Khurana P."/>
            <person name="Khurana J.P."/>
            <person name="Tyagi A.K."/>
            <person name="Gaikwad K."/>
            <person name="Singh A."/>
            <person name="Dalal V."/>
            <person name="Srivastava S."/>
            <person name="Dixit A."/>
            <person name="Pal A.K."/>
            <person name="Ghazi I.A."/>
            <person name="Yadav M."/>
            <person name="Pandit A."/>
            <person name="Bhargava A."/>
            <person name="Sureshbabu K."/>
            <person name="Batra K."/>
            <person name="Sharma T.R."/>
            <person name="Mohapatra T."/>
            <person name="Singh N.K."/>
            <person name="Messing J."/>
            <person name="Nelson A.B."/>
            <person name="Fuks G."/>
            <person name="Kavchok S."/>
            <person name="Keizer G."/>
            <person name="Linton E."/>
            <person name="Llaca V."/>
            <person name="Song R."/>
            <person name="Tanyolac B."/>
            <person name="Young S."/>
            <person name="Ho-Il K."/>
            <person name="Hahn J.H."/>
            <person name="Sangsakoo G."/>
            <person name="Vanavichit A."/>
            <person name="de Mattos Luiz.A.T."/>
            <person name="Zimmer P.D."/>
            <person name="Malone G."/>
            <person name="Dellagostin O."/>
            <person name="de Oliveira A.C."/>
            <person name="Bevan M."/>
            <person name="Bancroft I."/>
            <person name="Minx P."/>
            <person name="Cordum H."/>
            <person name="Wilson R."/>
            <person name="Cheng Z."/>
            <person name="Jin W."/>
            <person name="Jiang J."/>
            <person name="Leong S.A."/>
            <person name="Iwama H."/>
            <person name="Gojobori T."/>
            <person name="Itoh T."/>
            <person name="Niimura Y."/>
            <person name="Fujii Y."/>
            <person name="Habara T."/>
            <person name="Sakai H."/>
            <person name="Sato Y."/>
            <person name="Wilson G."/>
            <person name="Kumar K."/>
            <person name="McCouch S."/>
            <person name="Juretic N."/>
            <person name="Hoen D."/>
            <person name="Wright S."/>
            <person name="Bruskiewich R."/>
            <person name="Bureau T."/>
            <person name="Miyao A."/>
            <person name="Hirochika H."/>
            <person name="Nishikawa T."/>
            <person name="Kadowaki K."/>
            <person name="Sugiura M."/>
            <person name="Burr B."/>
            <person name="Sasaki T."/>
        </authorList>
    </citation>
    <scope>NUCLEOTIDE SEQUENCE [LARGE SCALE GENOMIC DNA]</scope>
    <source>
        <strain evidence="4">cv. Nipponbare</strain>
    </source>
</reference>
<dbReference type="Proteomes" id="UP000000763">
    <property type="component" value="Chromosome 1"/>
</dbReference>
<reference evidence="2" key="1">
    <citation type="journal article" date="2002" name="Nature">
        <title>The genome sequence and structure of rice chromosome 1.</title>
        <authorList>
            <person name="Sasaki T."/>
            <person name="Matsumoto T."/>
            <person name="Yamamoto K."/>
            <person name="Sakata K."/>
            <person name="Baba T."/>
            <person name="Katayose Y."/>
            <person name="Wu J."/>
            <person name="Niimura Y."/>
            <person name="Cheng Z."/>
            <person name="Nagamura Y."/>
            <person name="Antonio B.A."/>
            <person name="Kanamori H."/>
            <person name="Hosokawa S."/>
            <person name="Masukawa M."/>
            <person name="Arikawa K."/>
            <person name="Chiden Y."/>
            <person name="Hayashi M."/>
            <person name="Okamoto M."/>
            <person name="Ando T."/>
            <person name="Aoki H."/>
            <person name="Arita K."/>
            <person name="Hamada M."/>
            <person name="Harada C."/>
            <person name="Hijishita S."/>
            <person name="Honda M."/>
            <person name="Ichikawa Y."/>
            <person name="Idonuma A."/>
            <person name="Iijima M."/>
            <person name="Ikeda M."/>
            <person name="Ikeno M."/>
            <person name="Itoh S."/>
            <person name="Itoh T."/>
            <person name="Itoh Y."/>
            <person name="Itoh Y."/>
            <person name="Iwabuchi A."/>
            <person name="Kamiya K."/>
            <person name="Karasawa W."/>
            <person name="Katagiri S."/>
            <person name="Kikuta A."/>
            <person name="Kobayashi N."/>
            <person name="Kono I."/>
            <person name="Machita K."/>
            <person name="Maehara T."/>
            <person name="Mizuno H."/>
            <person name="Mizubayashi T."/>
            <person name="Mukai Y."/>
            <person name="Nagasaki H."/>
            <person name="Nakashima M."/>
            <person name="Nakama Y."/>
            <person name="Nakamichi Y."/>
            <person name="Nakamura M."/>
            <person name="Namiki N."/>
            <person name="Negishi M."/>
            <person name="Ohta I."/>
            <person name="Ono N."/>
            <person name="Saji S."/>
            <person name="Sakai K."/>
            <person name="Shibata M."/>
            <person name="Shimokawa T."/>
            <person name="Shomura A."/>
            <person name="Song J."/>
            <person name="Takazaki Y."/>
            <person name="Terasawa K."/>
            <person name="Tsuji K."/>
            <person name="Waki K."/>
            <person name="Yamagata H."/>
            <person name="Yamane H."/>
            <person name="Yoshiki S."/>
            <person name="Yoshihara R."/>
            <person name="Yukawa K."/>
            <person name="Zhong H."/>
            <person name="Iwama H."/>
            <person name="Endo T."/>
            <person name="Ito H."/>
            <person name="Hahn J.H."/>
            <person name="Kim H.I."/>
            <person name="Eun M.Y."/>
            <person name="Yano M."/>
            <person name="Jiang J."/>
            <person name="Gojobori T."/>
        </authorList>
    </citation>
    <scope>NUCLEOTIDE SEQUENCE</scope>
</reference>
<accession>Q5JLA9</accession>